<dbReference type="Proteomes" id="UP000006637">
    <property type="component" value="Chromosome"/>
</dbReference>
<dbReference type="EMBL" id="CP000386">
    <property type="protein sequence ID" value="ABG05618.1"/>
    <property type="molecule type" value="Genomic_DNA"/>
</dbReference>
<protein>
    <recommendedName>
        <fullName evidence="5">Gram-positive cocci surface proteins LPxTG domain-containing protein</fullName>
    </recommendedName>
</protein>
<keyword evidence="1" id="KW-0472">Membrane</keyword>
<feature type="transmembrane region" description="Helical" evidence="1">
    <location>
        <begin position="135"/>
        <end position="154"/>
    </location>
</feature>
<accession>Q1ASL0</accession>
<keyword evidence="2" id="KW-0732">Signal</keyword>
<evidence type="ECO:0000256" key="2">
    <source>
        <dbReference type="SAM" id="SignalP"/>
    </source>
</evidence>
<keyword evidence="4" id="KW-1185">Reference proteome</keyword>
<evidence type="ECO:0000313" key="3">
    <source>
        <dbReference type="EMBL" id="ABG05618.1"/>
    </source>
</evidence>
<organism evidence="3 4">
    <name type="scientific">Rubrobacter xylanophilus (strain DSM 9941 / JCM 11954 / NBRC 16129 / PRD-1)</name>
    <dbReference type="NCBI Taxonomy" id="266117"/>
    <lineage>
        <taxon>Bacteria</taxon>
        <taxon>Bacillati</taxon>
        <taxon>Actinomycetota</taxon>
        <taxon>Rubrobacteria</taxon>
        <taxon>Rubrobacterales</taxon>
        <taxon>Rubrobacteraceae</taxon>
        <taxon>Rubrobacter</taxon>
    </lineage>
</organism>
<sequence length="159" mass="14869">MKKAMLLAAMLAMVLVAAAPALAQDNAVAGDVQIQDSVCTQVVDAAGGQANLGSSGASSGDIGSASAASIAQELGVSVETVQNCLQAGGDINVEQGATTVVPGAEEGAAAAQYAEGGAAAAGGAAAGGVLPETGGASLIALGAGALLVAGGLLARRIVR</sequence>
<evidence type="ECO:0008006" key="5">
    <source>
        <dbReference type="Google" id="ProtNLM"/>
    </source>
</evidence>
<keyword evidence="1" id="KW-0812">Transmembrane</keyword>
<name>Q1ASL0_RUBXD</name>
<keyword evidence="1" id="KW-1133">Transmembrane helix</keyword>
<dbReference type="KEGG" id="rxy:Rxyl_2701"/>
<gene>
    <name evidence="3" type="ordered locus">Rxyl_2701</name>
</gene>
<evidence type="ECO:0000313" key="4">
    <source>
        <dbReference type="Proteomes" id="UP000006637"/>
    </source>
</evidence>
<dbReference type="HOGENOM" id="CLU_121934_0_0_11"/>
<reference evidence="3 4" key="1">
    <citation type="submission" date="2006-06" db="EMBL/GenBank/DDBJ databases">
        <title>Complete sequence of Rubrobacter xylanophilus DSM 9941.</title>
        <authorList>
            <consortium name="US DOE Joint Genome Institute"/>
            <person name="Copeland A."/>
            <person name="Lucas S."/>
            <person name="Lapidus A."/>
            <person name="Barry K."/>
            <person name="Detter J.C."/>
            <person name="Glavina del Rio T."/>
            <person name="Hammon N."/>
            <person name="Israni S."/>
            <person name="Dalin E."/>
            <person name="Tice H."/>
            <person name="Pitluck S."/>
            <person name="Munk A.C."/>
            <person name="Brettin T."/>
            <person name="Bruce D."/>
            <person name="Han C."/>
            <person name="Tapia R."/>
            <person name="Gilna P."/>
            <person name="Schmutz J."/>
            <person name="Larimer F."/>
            <person name="Land M."/>
            <person name="Hauser L."/>
            <person name="Kyrpides N."/>
            <person name="Lykidis A."/>
            <person name="da Costa M.S."/>
            <person name="Rainey F.A."/>
            <person name="Empadinhas N."/>
            <person name="Jolivet E."/>
            <person name="Battista J.R."/>
            <person name="Richardson P."/>
        </authorList>
    </citation>
    <scope>NUCLEOTIDE SEQUENCE [LARGE SCALE GENOMIC DNA]</scope>
    <source>
        <strain evidence="4">DSM 9941 / NBRC 16129 / PRD-1</strain>
    </source>
</reference>
<proteinExistence type="predicted"/>
<feature type="chain" id="PRO_5004187641" description="Gram-positive cocci surface proteins LPxTG domain-containing protein" evidence="2">
    <location>
        <begin position="24"/>
        <end position="159"/>
    </location>
</feature>
<evidence type="ECO:0000256" key="1">
    <source>
        <dbReference type="SAM" id="Phobius"/>
    </source>
</evidence>
<feature type="signal peptide" evidence="2">
    <location>
        <begin position="1"/>
        <end position="23"/>
    </location>
</feature>
<dbReference type="STRING" id="266117.Rxyl_2701"/>
<dbReference type="AlphaFoldDB" id="Q1ASL0"/>